<organism evidence="1 2">
    <name type="scientific">Vanilla planifolia</name>
    <name type="common">Vanilla</name>
    <dbReference type="NCBI Taxonomy" id="51239"/>
    <lineage>
        <taxon>Eukaryota</taxon>
        <taxon>Viridiplantae</taxon>
        <taxon>Streptophyta</taxon>
        <taxon>Embryophyta</taxon>
        <taxon>Tracheophyta</taxon>
        <taxon>Spermatophyta</taxon>
        <taxon>Magnoliopsida</taxon>
        <taxon>Liliopsida</taxon>
        <taxon>Asparagales</taxon>
        <taxon>Orchidaceae</taxon>
        <taxon>Vanilloideae</taxon>
        <taxon>Vanilleae</taxon>
        <taxon>Vanilla</taxon>
    </lineage>
</organism>
<dbReference type="EMBL" id="JADCNM010000010">
    <property type="protein sequence ID" value="KAG0465940.1"/>
    <property type="molecule type" value="Genomic_DNA"/>
</dbReference>
<proteinExistence type="predicted"/>
<name>A0A835UMF2_VANPL</name>
<dbReference type="AlphaFoldDB" id="A0A835UMF2"/>
<evidence type="ECO:0000313" key="1">
    <source>
        <dbReference type="EMBL" id="KAG0465940.1"/>
    </source>
</evidence>
<gene>
    <name evidence="1" type="ORF">HPP92_020104</name>
</gene>
<dbReference type="Proteomes" id="UP000639772">
    <property type="component" value="Chromosome 10"/>
</dbReference>
<comment type="caution">
    <text evidence="1">The sequence shown here is derived from an EMBL/GenBank/DDBJ whole genome shotgun (WGS) entry which is preliminary data.</text>
</comment>
<reference evidence="1 2" key="1">
    <citation type="journal article" date="2020" name="Nat. Food">
        <title>A phased Vanilla planifolia genome enables genetic improvement of flavour and production.</title>
        <authorList>
            <person name="Hasing T."/>
            <person name="Tang H."/>
            <person name="Brym M."/>
            <person name="Khazi F."/>
            <person name="Huang T."/>
            <person name="Chambers A.H."/>
        </authorList>
    </citation>
    <scope>NUCLEOTIDE SEQUENCE [LARGE SCALE GENOMIC DNA]</scope>
    <source>
        <tissue evidence="1">Leaf</tissue>
    </source>
</reference>
<protein>
    <submittedName>
        <fullName evidence="1">Uncharacterized protein</fullName>
    </submittedName>
</protein>
<sequence length="87" mass="9639">MINDQIQYHRMIMGGMTYCQGWGPNRKLVQTLWANLMSVQADVGLCQIISRSGYAQRAGSVASVCGSLEKYICGGTWRWGVGKASRH</sequence>
<accession>A0A835UMF2</accession>
<evidence type="ECO:0000313" key="2">
    <source>
        <dbReference type="Proteomes" id="UP000639772"/>
    </source>
</evidence>